<name>A0A091B1K3_9GAMM</name>
<dbReference type="Gene3D" id="3.40.50.720">
    <property type="entry name" value="NAD(P)-binding Rossmann-like Domain"/>
    <property type="match status" value="1"/>
</dbReference>
<sequence>MGGMIKALGAAIFYARFARPFSRLGFKRRVGDAGLQADFSGQRWLVTGATGGIGRAIALGAAARGATVLAFARDARKLAALESEARGPGKVVPVAVDLSLMHDIRRAAAQVAGEGAIDVLVHNVGVMCHEFARTAEGVEQGLATNLLGHWVLDGALREGGALTAGSAIISMSSGGMYGAALDLAVLEAADAGTHDGFLAYAQHKRAQVALTHYWNRQGPGAPRAWVMHPGWVDTDGVRTALPGFRKLFRALLRNAGEGADTALWLAATRPATGEGIWLDRHRDDEHAFGFTRQGAADEALVAWLEQRALGAAGRRG</sequence>
<dbReference type="InterPro" id="IPR052992">
    <property type="entry name" value="SDR_member_12"/>
</dbReference>
<evidence type="ECO:0008006" key="3">
    <source>
        <dbReference type="Google" id="ProtNLM"/>
    </source>
</evidence>
<protein>
    <recommendedName>
        <fullName evidence="3">Dehydrogenase</fullName>
    </recommendedName>
</protein>
<reference evidence="1 2" key="1">
    <citation type="submission" date="2013-09" db="EMBL/GenBank/DDBJ databases">
        <title>Genome sequencing of Arenimonas metalli.</title>
        <authorList>
            <person name="Chen F."/>
            <person name="Wang G."/>
        </authorList>
    </citation>
    <scope>NUCLEOTIDE SEQUENCE [LARGE SCALE GENOMIC DNA]</scope>
    <source>
        <strain evidence="1 2">CF5-1</strain>
    </source>
</reference>
<keyword evidence="2" id="KW-1185">Reference proteome</keyword>
<organism evidence="1 2">
    <name type="scientific">Arenimonas metalli CF5-1</name>
    <dbReference type="NCBI Taxonomy" id="1384056"/>
    <lineage>
        <taxon>Bacteria</taxon>
        <taxon>Pseudomonadati</taxon>
        <taxon>Pseudomonadota</taxon>
        <taxon>Gammaproteobacteria</taxon>
        <taxon>Lysobacterales</taxon>
        <taxon>Lysobacteraceae</taxon>
        <taxon>Arenimonas</taxon>
    </lineage>
</organism>
<dbReference type="PANTHER" id="PTHR44656:SF7">
    <property type="entry name" value="DEHYDROGENASE_REDUCTASE SDR FAMILY MEMBER 12"/>
    <property type="match status" value="1"/>
</dbReference>
<evidence type="ECO:0000313" key="1">
    <source>
        <dbReference type="EMBL" id="KFN46448.1"/>
    </source>
</evidence>
<proteinExistence type="predicted"/>
<dbReference type="PANTHER" id="PTHR44656">
    <property type="entry name" value="DEHYDROGENASE/REDUCTASE SDR FAMILY MEMBER 12"/>
    <property type="match status" value="1"/>
</dbReference>
<accession>A0A091B1K3</accession>
<dbReference type="PRINTS" id="PR00081">
    <property type="entry name" value="GDHRDH"/>
</dbReference>
<dbReference type="Pfam" id="PF00106">
    <property type="entry name" value="adh_short"/>
    <property type="match status" value="1"/>
</dbReference>
<dbReference type="AlphaFoldDB" id="A0A091B1K3"/>
<dbReference type="InterPro" id="IPR002347">
    <property type="entry name" value="SDR_fam"/>
</dbReference>
<dbReference type="STRING" id="1384056.N787_10485"/>
<dbReference type="eggNOG" id="COG1028">
    <property type="taxonomic scope" value="Bacteria"/>
</dbReference>
<comment type="caution">
    <text evidence="1">The sequence shown here is derived from an EMBL/GenBank/DDBJ whole genome shotgun (WGS) entry which is preliminary data.</text>
</comment>
<evidence type="ECO:0000313" key="2">
    <source>
        <dbReference type="Proteomes" id="UP000029393"/>
    </source>
</evidence>
<dbReference type="PATRIC" id="fig|1384056.3.peg.1316"/>
<dbReference type="InterPro" id="IPR036291">
    <property type="entry name" value="NAD(P)-bd_dom_sf"/>
</dbReference>
<gene>
    <name evidence="1" type="ORF">N787_10485</name>
</gene>
<dbReference type="SUPFAM" id="SSF51735">
    <property type="entry name" value="NAD(P)-binding Rossmann-fold domains"/>
    <property type="match status" value="1"/>
</dbReference>
<dbReference type="EMBL" id="AVCK01000016">
    <property type="protein sequence ID" value="KFN46448.1"/>
    <property type="molecule type" value="Genomic_DNA"/>
</dbReference>
<dbReference type="Proteomes" id="UP000029393">
    <property type="component" value="Unassembled WGS sequence"/>
</dbReference>